<organism evidence="2 3">
    <name type="scientific">Limnoglobus roseus</name>
    <dbReference type="NCBI Taxonomy" id="2598579"/>
    <lineage>
        <taxon>Bacteria</taxon>
        <taxon>Pseudomonadati</taxon>
        <taxon>Planctomycetota</taxon>
        <taxon>Planctomycetia</taxon>
        <taxon>Gemmatales</taxon>
        <taxon>Gemmataceae</taxon>
        <taxon>Limnoglobus</taxon>
    </lineage>
</organism>
<keyword evidence="3" id="KW-1185">Reference proteome</keyword>
<keyword evidence="1" id="KW-0472">Membrane</keyword>
<dbReference type="AlphaFoldDB" id="A0A5C1A550"/>
<dbReference type="KEGG" id="lrs:PX52LOC_01119"/>
<name>A0A5C1A550_9BACT</name>
<proteinExistence type="predicted"/>
<reference evidence="3" key="1">
    <citation type="submission" date="2019-08" db="EMBL/GenBank/DDBJ databases">
        <title>Limnoglobus roseus gen. nov., sp. nov., a novel freshwater planctomycete with a giant genome from the family Gemmataceae.</title>
        <authorList>
            <person name="Kulichevskaya I.S."/>
            <person name="Naumoff D.G."/>
            <person name="Miroshnikov K."/>
            <person name="Ivanova A."/>
            <person name="Philippov D.A."/>
            <person name="Hakobyan A."/>
            <person name="Rijpstra I.C."/>
            <person name="Sinninghe Damste J.S."/>
            <person name="Liesack W."/>
            <person name="Dedysh S.N."/>
        </authorList>
    </citation>
    <scope>NUCLEOTIDE SEQUENCE [LARGE SCALE GENOMIC DNA]</scope>
    <source>
        <strain evidence="3">PX52</strain>
    </source>
</reference>
<feature type="transmembrane region" description="Helical" evidence="1">
    <location>
        <begin position="21"/>
        <end position="41"/>
    </location>
</feature>
<protein>
    <submittedName>
        <fullName evidence="2">Uncharacterized protein</fullName>
    </submittedName>
</protein>
<evidence type="ECO:0000256" key="1">
    <source>
        <dbReference type="SAM" id="Phobius"/>
    </source>
</evidence>
<dbReference type="Proteomes" id="UP000324974">
    <property type="component" value="Chromosome"/>
</dbReference>
<keyword evidence="1" id="KW-1133">Transmembrane helix</keyword>
<evidence type="ECO:0000313" key="2">
    <source>
        <dbReference type="EMBL" id="QEL14249.1"/>
    </source>
</evidence>
<gene>
    <name evidence="2" type="ORF">PX52LOC_01119</name>
</gene>
<accession>A0A5C1A550</accession>
<sequence>MKGVPLASVDRASTVMAYTRGVFAVLLLFGFLVIAPGIMVLNGKNLDEFALTAVYVQLAMLVTGVLGGSLTYLFGRESPRDREIRLRCGELLGVAIDPARTTSKASKLIAGACDDAVEGEKELRTQMIRGLVLTRAMIGQKFEAEPLEAATDELLAKLSQLAGDEG</sequence>
<dbReference type="EMBL" id="CP042425">
    <property type="protein sequence ID" value="QEL14249.1"/>
    <property type="molecule type" value="Genomic_DNA"/>
</dbReference>
<keyword evidence="1" id="KW-0812">Transmembrane</keyword>
<evidence type="ECO:0000313" key="3">
    <source>
        <dbReference type="Proteomes" id="UP000324974"/>
    </source>
</evidence>
<feature type="transmembrane region" description="Helical" evidence="1">
    <location>
        <begin position="53"/>
        <end position="75"/>
    </location>
</feature>